<protein>
    <recommendedName>
        <fullName evidence="1">3'-5' exoribonuclease Rv2179c-like domain-containing protein</fullName>
    </recommendedName>
</protein>
<feature type="domain" description="3'-5' exoribonuclease Rv2179c-like" evidence="1">
    <location>
        <begin position="1"/>
        <end position="156"/>
    </location>
</feature>
<organism evidence="2 3">
    <name type="scientific">Salinibacter ruber</name>
    <dbReference type="NCBI Taxonomy" id="146919"/>
    <lineage>
        <taxon>Bacteria</taxon>
        <taxon>Pseudomonadati</taxon>
        <taxon>Rhodothermota</taxon>
        <taxon>Rhodothermia</taxon>
        <taxon>Rhodothermales</taxon>
        <taxon>Salinibacteraceae</taxon>
        <taxon>Salinibacter</taxon>
    </lineage>
</organism>
<sequence>MIDTETMGRCPGAVPIAIGAVPFSVDRRETGPMLRVHVDLDSAMAYDGLSVEAGTITFWMRKSDGWLQLQKSAVPLKKGLSLLRMHLDRQCGPSPKVWARGTDFDFGLVLRPAFEAVGRGLPWSYSNQRDHRTLGLGRPEHDGTHDPVADAYAQARQIVDASGPVRNLLS</sequence>
<gene>
    <name evidence="2" type="ORF">GGP99_001671</name>
</gene>
<evidence type="ECO:0000259" key="1">
    <source>
        <dbReference type="Pfam" id="PF16473"/>
    </source>
</evidence>
<dbReference type="InterPro" id="IPR012337">
    <property type="entry name" value="RNaseH-like_sf"/>
</dbReference>
<reference evidence="2" key="1">
    <citation type="submission" date="2022-08" db="EMBL/GenBank/DDBJ databases">
        <title>Genomic Encyclopedia of Type Strains, Phase V (KMG-V): Genome sequencing to study the core and pangenomes of soil and plant-associated prokaryotes.</title>
        <authorList>
            <person name="Whitman W."/>
        </authorList>
    </citation>
    <scope>NUCLEOTIDE SEQUENCE</scope>
    <source>
        <strain evidence="2">SP3002</strain>
    </source>
</reference>
<dbReference type="InterPro" id="IPR033390">
    <property type="entry name" value="Rv2179c-like"/>
</dbReference>
<dbReference type="AlphaFoldDB" id="A0AAW5P8M5"/>
<dbReference type="Pfam" id="PF16473">
    <property type="entry name" value="Rv2179c-like"/>
    <property type="match status" value="1"/>
</dbReference>
<evidence type="ECO:0000313" key="2">
    <source>
        <dbReference type="EMBL" id="MCS4157707.1"/>
    </source>
</evidence>
<proteinExistence type="predicted"/>
<dbReference type="EMBL" id="JANTZM010000007">
    <property type="protein sequence ID" value="MCS4157707.1"/>
    <property type="molecule type" value="Genomic_DNA"/>
</dbReference>
<comment type="caution">
    <text evidence="2">The sequence shown here is derived from an EMBL/GenBank/DDBJ whole genome shotgun (WGS) entry which is preliminary data.</text>
</comment>
<evidence type="ECO:0000313" key="3">
    <source>
        <dbReference type="Proteomes" id="UP001155110"/>
    </source>
</evidence>
<dbReference type="Proteomes" id="UP001155110">
    <property type="component" value="Unassembled WGS sequence"/>
</dbReference>
<name>A0AAW5P8M5_9BACT</name>
<accession>A0AAW5P8M5</accession>
<dbReference type="SUPFAM" id="SSF53098">
    <property type="entry name" value="Ribonuclease H-like"/>
    <property type="match status" value="1"/>
</dbReference>